<feature type="transmembrane region" description="Helical" evidence="1">
    <location>
        <begin position="98"/>
        <end position="124"/>
    </location>
</feature>
<accession>A0A494TPG8</accession>
<dbReference type="AlphaFoldDB" id="A0A494TPG8"/>
<evidence type="ECO:0000313" key="3">
    <source>
        <dbReference type="Proteomes" id="UP000276254"/>
    </source>
</evidence>
<keyword evidence="1" id="KW-1133">Transmembrane helix</keyword>
<keyword evidence="1" id="KW-0472">Membrane</keyword>
<dbReference type="EMBL" id="CP032829">
    <property type="protein sequence ID" value="AYJ86975.1"/>
    <property type="molecule type" value="Genomic_DNA"/>
</dbReference>
<name>A0A494TPG8_SPHPE</name>
<dbReference type="RefSeq" id="WP_121153804.1">
    <property type="nucleotide sequence ID" value="NZ_CP032829.1"/>
</dbReference>
<gene>
    <name evidence="2" type="ORF">D3Y57_14785</name>
</gene>
<protein>
    <submittedName>
        <fullName evidence="2">Uncharacterized protein</fullName>
    </submittedName>
</protein>
<dbReference type="OrthoDB" id="7578052at2"/>
<feature type="transmembrane region" description="Helical" evidence="1">
    <location>
        <begin position="12"/>
        <end position="32"/>
    </location>
</feature>
<evidence type="ECO:0000256" key="1">
    <source>
        <dbReference type="SAM" id="Phobius"/>
    </source>
</evidence>
<dbReference type="KEGG" id="spha:D3Y57_14785"/>
<proteinExistence type="predicted"/>
<feature type="transmembrane region" description="Helical" evidence="1">
    <location>
        <begin position="249"/>
        <end position="271"/>
    </location>
</feature>
<organism evidence="2 3">
    <name type="scientific">Sphingomonas paeninsulae</name>
    <dbReference type="NCBI Taxonomy" id="2319844"/>
    <lineage>
        <taxon>Bacteria</taxon>
        <taxon>Pseudomonadati</taxon>
        <taxon>Pseudomonadota</taxon>
        <taxon>Alphaproteobacteria</taxon>
        <taxon>Sphingomonadales</taxon>
        <taxon>Sphingomonadaceae</taxon>
        <taxon>Sphingomonas</taxon>
    </lineage>
</organism>
<keyword evidence="1" id="KW-0812">Transmembrane</keyword>
<keyword evidence="3" id="KW-1185">Reference proteome</keyword>
<reference evidence="2 3" key="1">
    <citation type="submission" date="2018-09" db="EMBL/GenBank/DDBJ databases">
        <title>Sphingomonas peninsula sp. nov., isolated from fildes peninsula, Antarctic soil.</title>
        <authorList>
            <person name="Yingchao G."/>
        </authorList>
    </citation>
    <scope>NUCLEOTIDE SEQUENCE [LARGE SCALE GENOMIC DNA]</scope>
    <source>
        <strain evidence="2 3">YZ-8</strain>
    </source>
</reference>
<feature type="transmembrane region" description="Helical" evidence="1">
    <location>
        <begin position="59"/>
        <end position="77"/>
    </location>
</feature>
<sequence>MMMNRSRQRRGELAKFTVFSIWIAVVSIVLLWEASHYTGVMAVFSEWQYNAIGRHYPTFNYVLLVFLCGLPGFLLFFRPRKRSSVSRDGFVTVRSAKIFMRAIFGVAVGLAIACLVVLVASLFLPNGSGPVQQIALSQSLGALPHEGQTVLSGQIIYERTAGFDEDLIVTRRNSRYAPIVPPGDQAKDLQFFVQLPPVNDADRSGMASMTGILKQNGLPGALVRLFRYAGYRVENPHFVLFADAATMRWPYLLTAFQLGFGALLAAVVGLLQRRRVSRLRVARKSFQTS</sequence>
<dbReference type="Proteomes" id="UP000276254">
    <property type="component" value="Chromosome"/>
</dbReference>
<evidence type="ECO:0000313" key="2">
    <source>
        <dbReference type="EMBL" id="AYJ86975.1"/>
    </source>
</evidence>